<proteinExistence type="predicted"/>
<keyword evidence="2" id="KW-1185">Reference proteome</keyword>
<evidence type="ECO:0000313" key="1">
    <source>
        <dbReference type="EMBL" id="TWI45038.1"/>
    </source>
</evidence>
<comment type="caution">
    <text evidence="1">The sequence shown here is derived from an EMBL/GenBank/DDBJ whole genome shotgun (WGS) entry which is preliminary data.</text>
</comment>
<protein>
    <submittedName>
        <fullName evidence="1">ERF superfamily protein</fullName>
    </submittedName>
</protein>
<name>A0A562PKX8_9PSED</name>
<organism evidence="1 2">
    <name type="scientific">Pseudomonas duriflava</name>
    <dbReference type="NCBI Taxonomy" id="459528"/>
    <lineage>
        <taxon>Bacteria</taxon>
        <taxon>Pseudomonadati</taxon>
        <taxon>Pseudomonadota</taxon>
        <taxon>Gammaproteobacteria</taxon>
        <taxon>Pseudomonadales</taxon>
        <taxon>Pseudomonadaceae</taxon>
        <taxon>Pseudomonas</taxon>
    </lineage>
</organism>
<dbReference type="InterPro" id="IPR007499">
    <property type="entry name" value="ERF_bacteria_virus"/>
</dbReference>
<dbReference type="AlphaFoldDB" id="A0A562PKX8"/>
<evidence type="ECO:0000313" key="2">
    <source>
        <dbReference type="Proteomes" id="UP000316905"/>
    </source>
</evidence>
<dbReference type="EMBL" id="VLKY01000043">
    <property type="protein sequence ID" value="TWI45038.1"/>
    <property type="molecule type" value="Genomic_DNA"/>
</dbReference>
<gene>
    <name evidence="1" type="ORF">IQ22_04677</name>
</gene>
<accession>A0A562PKX8</accession>
<dbReference type="Pfam" id="PF04404">
    <property type="entry name" value="ERF"/>
    <property type="match status" value="1"/>
</dbReference>
<reference evidence="1 2" key="1">
    <citation type="journal article" date="2015" name="Stand. Genomic Sci.">
        <title>Genomic Encyclopedia of Bacterial and Archaeal Type Strains, Phase III: the genomes of soil and plant-associated and newly described type strains.</title>
        <authorList>
            <person name="Whitman W.B."/>
            <person name="Woyke T."/>
            <person name="Klenk H.P."/>
            <person name="Zhou Y."/>
            <person name="Lilburn T.G."/>
            <person name="Beck B.J."/>
            <person name="De Vos P."/>
            <person name="Vandamme P."/>
            <person name="Eisen J.A."/>
            <person name="Garrity G."/>
            <person name="Hugenholtz P."/>
            <person name="Kyrpides N.C."/>
        </authorList>
    </citation>
    <scope>NUCLEOTIDE SEQUENCE [LARGE SCALE GENOMIC DNA]</scope>
    <source>
        <strain evidence="1 2">CGMCC 1.6858</strain>
    </source>
</reference>
<dbReference type="Proteomes" id="UP000316905">
    <property type="component" value="Unassembled WGS sequence"/>
</dbReference>
<dbReference type="RefSeq" id="WP_145146083.1">
    <property type="nucleotide sequence ID" value="NZ_VLKY01000043.1"/>
</dbReference>
<sequence>MKMSENIAELAKALAAAQAEIENAAKGSVNPHFKNRYADLAEILNTSRPVLSKHGLSIYRTDARVRRRQGQR</sequence>